<comment type="caution">
    <text evidence="18">The sequence shown here is derived from an EMBL/GenBank/DDBJ whole genome shotgun (WGS) entry which is preliminary data.</text>
</comment>
<dbReference type="AlphaFoldDB" id="A0A2J0Q880"/>
<evidence type="ECO:0000256" key="1">
    <source>
        <dbReference type="ARBA" id="ARBA00000077"/>
    </source>
</evidence>
<evidence type="ECO:0000256" key="6">
    <source>
        <dbReference type="ARBA" id="ARBA00012180"/>
    </source>
</evidence>
<evidence type="ECO:0000256" key="5">
    <source>
        <dbReference type="ARBA" id="ARBA00007383"/>
    </source>
</evidence>
<dbReference type="SUPFAM" id="SSF53098">
    <property type="entry name" value="Ribonuclease H-like"/>
    <property type="match status" value="1"/>
</dbReference>
<accession>A0A2J0Q880</accession>
<evidence type="ECO:0000313" key="19">
    <source>
        <dbReference type="Proteomes" id="UP000228496"/>
    </source>
</evidence>
<evidence type="ECO:0000256" key="3">
    <source>
        <dbReference type="ARBA" id="ARBA00004065"/>
    </source>
</evidence>
<dbReference type="GO" id="GO:0030145">
    <property type="term" value="F:manganese ion binding"/>
    <property type="evidence" value="ECO:0007669"/>
    <property type="project" value="UniProtKB-UniRule"/>
</dbReference>
<keyword evidence="13 14" id="KW-0464">Manganese</keyword>
<comment type="cofactor">
    <cofactor evidence="2">
        <name>Mg(2+)</name>
        <dbReference type="ChEBI" id="CHEBI:18420"/>
    </cofactor>
</comment>
<evidence type="ECO:0000259" key="17">
    <source>
        <dbReference type="PROSITE" id="PS51975"/>
    </source>
</evidence>
<protein>
    <recommendedName>
        <fullName evidence="7 14">Ribonuclease HII</fullName>
        <shortName evidence="14">RNase HII</shortName>
        <ecNumber evidence="6 14">3.1.26.4</ecNumber>
    </recommendedName>
</protein>
<keyword evidence="10 14" id="KW-0479">Metal-binding</keyword>
<dbReference type="GO" id="GO:0004523">
    <property type="term" value="F:RNA-DNA hybrid ribonuclease activity"/>
    <property type="evidence" value="ECO:0007669"/>
    <property type="project" value="UniProtKB-UniRule"/>
</dbReference>
<sequence>MMLPNKLLEKKLFRQGYKHIIAVDEVGVGPLAGPVVASAVLITPKFLLNRSKKLKNVRDSKIIQPNEREELADELKSNKDIKFSLSYVRPSIIDKINIYQATIRAMRSAINKLKISHKKSIVLVDGKAKILGLDVDQITIIKGDSKIFSIACASIIAKVTRDKMMMRYAKKYPQYEFEKHKGYGTKLHNLCLKKHGPCEIHRKSFEPVAKLVAHSK</sequence>
<feature type="domain" description="RNase H type-2" evidence="17">
    <location>
        <begin position="18"/>
        <end position="216"/>
    </location>
</feature>
<dbReference type="EMBL" id="PCXQ01000003">
    <property type="protein sequence ID" value="PJE51346.1"/>
    <property type="molecule type" value="Genomic_DNA"/>
</dbReference>
<keyword evidence="9 14" id="KW-0540">Nuclease</keyword>
<dbReference type="InterPro" id="IPR036397">
    <property type="entry name" value="RNaseH_sf"/>
</dbReference>
<dbReference type="InterPro" id="IPR012337">
    <property type="entry name" value="RNaseH-like_sf"/>
</dbReference>
<dbReference type="GO" id="GO:0006298">
    <property type="term" value="P:mismatch repair"/>
    <property type="evidence" value="ECO:0007669"/>
    <property type="project" value="TreeGrafter"/>
</dbReference>
<dbReference type="PROSITE" id="PS51975">
    <property type="entry name" value="RNASE_H_2"/>
    <property type="match status" value="1"/>
</dbReference>
<dbReference type="CDD" id="cd07182">
    <property type="entry name" value="RNase_HII_bacteria_HII_like"/>
    <property type="match status" value="1"/>
</dbReference>
<comment type="cofactor">
    <cofactor evidence="14 15">
        <name>Mn(2+)</name>
        <dbReference type="ChEBI" id="CHEBI:29035"/>
    </cofactor>
    <cofactor evidence="14 15">
        <name>Mg(2+)</name>
        <dbReference type="ChEBI" id="CHEBI:18420"/>
    </cofactor>
    <text evidence="14 15">Manganese or magnesium. Binds 1 divalent metal ion per monomer in the absence of substrate. May bind a second metal ion after substrate binding.</text>
</comment>
<dbReference type="NCBIfam" id="NF000595">
    <property type="entry name" value="PRK00015.1-3"/>
    <property type="match status" value="1"/>
</dbReference>
<comment type="subcellular location">
    <subcellularLocation>
        <location evidence="4 14">Cytoplasm</location>
    </subcellularLocation>
</comment>
<evidence type="ECO:0000256" key="9">
    <source>
        <dbReference type="ARBA" id="ARBA00022722"/>
    </source>
</evidence>
<evidence type="ECO:0000256" key="2">
    <source>
        <dbReference type="ARBA" id="ARBA00001946"/>
    </source>
</evidence>
<feature type="binding site" evidence="14 15">
    <location>
        <position position="125"/>
    </location>
    <ligand>
        <name>a divalent metal cation</name>
        <dbReference type="ChEBI" id="CHEBI:60240"/>
    </ligand>
</feature>
<dbReference type="Proteomes" id="UP000228496">
    <property type="component" value="Unassembled WGS sequence"/>
</dbReference>
<dbReference type="GO" id="GO:0005737">
    <property type="term" value="C:cytoplasm"/>
    <property type="evidence" value="ECO:0007669"/>
    <property type="project" value="UniProtKB-SubCell"/>
</dbReference>
<dbReference type="Gene3D" id="3.30.420.10">
    <property type="entry name" value="Ribonuclease H-like superfamily/Ribonuclease H"/>
    <property type="match status" value="1"/>
</dbReference>
<evidence type="ECO:0000256" key="16">
    <source>
        <dbReference type="RuleBase" id="RU003515"/>
    </source>
</evidence>
<evidence type="ECO:0000313" key="18">
    <source>
        <dbReference type="EMBL" id="PJE51346.1"/>
    </source>
</evidence>
<proteinExistence type="inferred from homology"/>
<evidence type="ECO:0000256" key="11">
    <source>
        <dbReference type="ARBA" id="ARBA00022759"/>
    </source>
</evidence>
<dbReference type="GO" id="GO:0003723">
    <property type="term" value="F:RNA binding"/>
    <property type="evidence" value="ECO:0007669"/>
    <property type="project" value="UniProtKB-UniRule"/>
</dbReference>
<comment type="catalytic activity">
    <reaction evidence="1 14 15 16">
        <text>Endonucleolytic cleavage to 5'-phosphomonoester.</text>
        <dbReference type="EC" id="3.1.26.4"/>
    </reaction>
</comment>
<evidence type="ECO:0000256" key="15">
    <source>
        <dbReference type="PROSITE-ProRule" id="PRU01319"/>
    </source>
</evidence>
<comment type="function">
    <text evidence="3 14 16">Endonuclease that specifically degrades the RNA of RNA-DNA hybrids.</text>
</comment>
<dbReference type="HAMAP" id="MF_00052_B">
    <property type="entry name" value="RNase_HII_B"/>
    <property type="match status" value="1"/>
</dbReference>
<evidence type="ECO:0000256" key="10">
    <source>
        <dbReference type="ARBA" id="ARBA00022723"/>
    </source>
</evidence>
<dbReference type="InterPro" id="IPR001352">
    <property type="entry name" value="RNase_HII/HIII"/>
</dbReference>
<comment type="similarity">
    <text evidence="5 14 16">Belongs to the RNase HII family.</text>
</comment>
<dbReference type="EC" id="3.1.26.4" evidence="6 14"/>
<dbReference type="GO" id="GO:0043137">
    <property type="term" value="P:DNA replication, removal of RNA primer"/>
    <property type="evidence" value="ECO:0007669"/>
    <property type="project" value="TreeGrafter"/>
</dbReference>
<dbReference type="PANTHER" id="PTHR10954:SF18">
    <property type="entry name" value="RIBONUCLEASE HII"/>
    <property type="match status" value="1"/>
</dbReference>
<evidence type="ECO:0000256" key="13">
    <source>
        <dbReference type="ARBA" id="ARBA00023211"/>
    </source>
</evidence>
<dbReference type="InterPro" id="IPR024567">
    <property type="entry name" value="RNase_HII/HIII_dom"/>
</dbReference>
<dbReference type="InterPro" id="IPR022898">
    <property type="entry name" value="RNase_HII"/>
</dbReference>
<organism evidence="18 19">
    <name type="scientific">Candidatus Yanofskybacteria bacterium CG10_big_fil_rev_8_21_14_0_10_36_16</name>
    <dbReference type="NCBI Taxonomy" id="1975096"/>
    <lineage>
        <taxon>Bacteria</taxon>
        <taxon>Candidatus Yanofskyibacteriota</taxon>
    </lineage>
</organism>
<evidence type="ECO:0000256" key="14">
    <source>
        <dbReference type="HAMAP-Rule" id="MF_00052"/>
    </source>
</evidence>
<evidence type="ECO:0000256" key="12">
    <source>
        <dbReference type="ARBA" id="ARBA00022801"/>
    </source>
</evidence>
<evidence type="ECO:0000256" key="7">
    <source>
        <dbReference type="ARBA" id="ARBA00019179"/>
    </source>
</evidence>
<feature type="binding site" evidence="14 15">
    <location>
        <position position="24"/>
    </location>
    <ligand>
        <name>a divalent metal cation</name>
        <dbReference type="ChEBI" id="CHEBI:60240"/>
    </ligand>
</feature>
<evidence type="ECO:0000256" key="8">
    <source>
        <dbReference type="ARBA" id="ARBA00022490"/>
    </source>
</evidence>
<gene>
    <name evidence="14" type="primary">rnhB</name>
    <name evidence="18" type="ORF">COV29_01160</name>
</gene>
<dbReference type="Pfam" id="PF01351">
    <property type="entry name" value="RNase_HII"/>
    <property type="match status" value="1"/>
</dbReference>
<dbReference type="GO" id="GO:0032299">
    <property type="term" value="C:ribonuclease H2 complex"/>
    <property type="evidence" value="ECO:0007669"/>
    <property type="project" value="TreeGrafter"/>
</dbReference>
<keyword evidence="12 14" id="KW-0378">Hydrolase</keyword>
<reference evidence="18 19" key="1">
    <citation type="submission" date="2017-09" db="EMBL/GenBank/DDBJ databases">
        <title>Depth-based differentiation of microbial function through sediment-hosted aquifers and enrichment of novel symbionts in the deep terrestrial subsurface.</title>
        <authorList>
            <person name="Probst A.J."/>
            <person name="Ladd B."/>
            <person name="Jarett J.K."/>
            <person name="Geller-Mcgrath D.E."/>
            <person name="Sieber C.M."/>
            <person name="Emerson J.B."/>
            <person name="Anantharaman K."/>
            <person name="Thomas B.C."/>
            <person name="Malmstrom R."/>
            <person name="Stieglmeier M."/>
            <person name="Klingl A."/>
            <person name="Woyke T."/>
            <person name="Ryan C.M."/>
            <person name="Banfield J.F."/>
        </authorList>
    </citation>
    <scope>NUCLEOTIDE SEQUENCE [LARGE SCALE GENOMIC DNA]</scope>
    <source>
        <strain evidence="18">CG10_big_fil_rev_8_21_14_0_10_36_16</strain>
    </source>
</reference>
<keyword evidence="11 14" id="KW-0255">Endonuclease</keyword>
<keyword evidence="8 14" id="KW-0963">Cytoplasm</keyword>
<evidence type="ECO:0000256" key="4">
    <source>
        <dbReference type="ARBA" id="ARBA00004496"/>
    </source>
</evidence>
<feature type="binding site" evidence="14 15">
    <location>
        <position position="25"/>
    </location>
    <ligand>
        <name>a divalent metal cation</name>
        <dbReference type="ChEBI" id="CHEBI:60240"/>
    </ligand>
</feature>
<dbReference type="PANTHER" id="PTHR10954">
    <property type="entry name" value="RIBONUCLEASE H2 SUBUNIT A"/>
    <property type="match status" value="1"/>
</dbReference>
<name>A0A2J0Q880_9BACT</name>